<dbReference type="EMBL" id="HACA01021029">
    <property type="protein sequence ID" value="CDW38390.1"/>
    <property type="molecule type" value="Transcribed_RNA"/>
</dbReference>
<dbReference type="AlphaFoldDB" id="A0A0K2UK21"/>
<organism evidence="1">
    <name type="scientific">Lepeophtheirus salmonis</name>
    <name type="common">Salmon louse</name>
    <name type="synonym">Caligus salmonis</name>
    <dbReference type="NCBI Taxonomy" id="72036"/>
    <lineage>
        <taxon>Eukaryota</taxon>
        <taxon>Metazoa</taxon>
        <taxon>Ecdysozoa</taxon>
        <taxon>Arthropoda</taxon>
        <taxon>Crustacea</taxon>
        <taxon>Multicrustacea</taxon>
        <taxon>Hexanauplia</taxon>
        <taxon>Copepoda</taxon>
        <taxon>Siphonostomatoida</taxon>
        <taxon>Caligidae</taxon>
        <taxon>Lepeophtheirus</taxon>
    </lineage>
</organism>
<reference evidence="1" key="1">
    <citation type="submission" date="2014-05" db="EMBL/GenBank/DDBJ databases">
        <authorList>
            <person name="Chronopoulou M."/>
        </authorList>
    </citation>
    <scope>NUCLEOTIDE SEQUENCE</scope>
    <source>
        <tissue evidence="1">Whole organism</tissue>
    </source>
</reference>
<protein>
    <submittedName>
        <fullName evidence="1">Uncharacterized protein</fullName>
    </submittedName>
</protein>
<evidence type="ECO:0000313" key="1">
    <source>
        <dbReference type="EMBL" id="CDW38390.1"/>
    </source>
</evidence>
<name>A0A0K2UK21_LEPSM</name>
<accession>A0A0K2UK21</accession>
<proteinExistence type="predicted"/>
<sequence>MKIELPRHSYDRVSVLTQRLWLEQHRALDTFWLLLMFLDKTFLVQNVFHILQNERKVAN</sequence>